<dbReference type="InterPro" id="IPR001242">
    <property type="entry name" value="Condensation_dom"/>
</dbReference>
<protein>
    <submittedName>
        <fullName evidence="2">Hybrid PKS-NRPS synthetase apdA</fullName>
    </submittedName>
</protein>
<dbReference type="SUPFAM" id="SSF52777">
    <property type="entry name" value="CoA-dependent acyltransferases"/>
    <property type="match status" value="1"/>
</dbReference>
<evidence type="ECO:0000313" key="2">
    <source>
        <dbReference type="EMBL" id="QLI73607.1"/>
    </source>
</evidence>
<evidence type="ECO:0000259" key="1">
    <source>
        <dbReference type="Pfam" id="PF00668"/>
    </source>
</evidence>
<name>A0A7D5ZA12_9HYPO</name>
<dbReference type="Gene3D" id="3.30.559.10">
    <property type="entry name" value="Chloramphenicol acetyltransferase-like domain"/>
    <property type="match status" value="1"/>
</dbReference>
<organism evidence="2 3">
    <name type="scientific">Metarhizium brunneum</name>
    <dbReference type="NCBI Taxonomy" id="500148"/>
    <lineage>
        <taxon>Eukaryota</taxon>
        <taxon>Fungi</taxon>
        <taxon>Dikarya</taxon>
        <taxon>Ascomycota</taxon>
        <taxon>Pezizomycotina</taxon>
        <taxon>Sordariomycetes</taxon>
        <taxon>Hypocreomycetidae</taxon>
        <taxon>Hypocreales</taxon>
        <taxon>Clavicipitaceae</taxon>
        <taxon>Metarhizium</taxon>
    </lineage>
</organism>
<dbReference type="GeneID" id="90968131"/>
<dbReference type="InterPro" id="IPR023213">
    <property type="entry name" value="CAT-like_dom_sf"/>
</dbReference>
<dbReference type="Gene3D" id="3.30.559.30">
    <property type="entry name" value="Nonribosomal peptide synthetase, condensation domain"/>
    <property type="match status" value="1"/>
</dbReference>
<dbReference type="Proteomes" id="UP000510686">
    <property type="component" value="Chromosome 6"/>
</dbReference>
<keyword evidence="3" id="KW-1185">Reference proteome</keyword>
<sequence length="153" mass="17712">MRRFMRDLNSAYNMRPLKRDFGTCIEYARQEHQDKESNMLESNMQYWRKKFSSQAEVLPLLPLSNNTMRPDSRHVSSSHAECMIDEETVKATKQVCQELGITPFQFHLAVVQVLLAQSPGRPDICIGVADASRPDTKYRETIGFFLNLLPVRF</sequence>
<dbReference type="EMBL" id="CP058937">
    <property type="protein sequence ID" value="QLI73607.1"/>
    <property type="molecule type" value="Genomic_DNA"/>
</dbReference>
<dbReference type="KEGG" id="mbrn:90968131"/>
<dbReference type="RefSeq" id="XP_065987703.1">
    <property type="nucleotide sequence ID" value="XM_066131440.1"/>
</dbReference>
<feature type="domain" description="Condensation" evidence="1">
    <location>
        <begin position="4"/>
        <end position="152"/>
    </location>
</feature>
<evidence type="ECO:0000313" key="3">
    <source>
        <dbReference type="Proteomes" id="UP000510686"/>
    </source>
</evidence>
<accession>A0A7D5ZA12</accession>
<proteinExistence type="predicted"/>
<reference evidence="2 3" key="1">
    <citation type="submission" date="2020-07" db="EMBL/GenBank/DDBJ databases">
        <title>Telomere length de novo assembly of all 7 chromosomes of the fungus, Metarhizium brunneum, using a novel assembly pipeline.</title>
        <authorList>
            <person name="Saud z."/>
            <person name="Kortsinoglou A."/>
            <person name="Kouvelis V.N."/>
            <person name="Butt T.M."/>
        </authorList>
    </citation>
    <scope>NUCLEOTIDE SEQUENCE [LARGE SCALE GENOMIC DNA]</scope>
    <source>
        <strain evidence="2 3">4556</strain>
    </source>
</reference>
<dbReference type="Pfam" id="PF00668">
    <property type="entry name" value="Condensation"/>
    <property type="match status" value="1"/>
</dbReference>
<gene>
    <name evidence="2" type="primary">apdA</name>
    <name evidence="2" type="ORF">G6M90_00g093360</name>
</gene>
<dbReference type="AlphaFoldDB" id="A0A7D5ZA12"/>
<dbReference type="OrthoDB" id="416786at2759"/>
<dbReference type="GO" id="GO:0003824">
    <property type="term" value="F:catalytic activity"/>
    <property type="evidence" value="ECO:0007669"/>
    <property type="project" value="InterPro"/>
</dbReference>